<dbReference type="RefSeq" id="WP_168218769.1">
    <property type="nucleotide sequence ID" value="NZ_CP042425.1"/>
</dbReference>
<evidence type="ECO:0000313" key="4">
    <source>
        <dbReference type="Proteomes" id="UP000324974"/>
    </source>
</evidence>
<evidence type="ECO:0000259" key="2">
    <source>
        <dbReference type="Pfam" id="PF13360"/>
    </source>
</evidence>
<dbReference type="PANTHER" id="PTHR19879:SF9">
    <property type="entry name" value="TRANSCRIPTION INITIATION FACTOR TFIID SUBUNIT 5"/>
    <property type="match status" value="1"/>
</dbReference>
<dbReference type="AlphaFoldDB" id="A0A5C1A5N3"/>
<protein>
    <submittedName>
        <fullName evidence="3">WD-40 repeat protein</fullName>
    </submittedName>
</protein>
<proteinExistence type="predicted"/>
<feature type="chain" id="PRO_5022714149" evidence="1">
    <location>
        <begin position="19"/>
        <end position="843"/>
    </location>
</feature>
<keyword evidence="4" id="KW-1185">Reference proteome</keyword>
<dbReference type="EMBL" id="CP042425">
    <property type="protein sequence ID" value="QEL13663.1"/>
    <property type="molecule type" value="Genomic_DNA"/>
</dbReference>
<gene>
    <name evidence="3" type="ORF">PX52LOC_00521</name>
</gene>
<evidence type="ECO:0000256" key="1">
    <source>
        <dbReference type="SAM" id="SignalP"/>
    </source>
</evidence>
<sequence>MRFHLALLLTLMVGPLSAADPVVFGHSTHFRTSPNSTIVELTFSPDGKTVLAGHTQRLGITAWDAATGNRKWTADLNRELSESGRLSMVVPMHLLAVGTEVVTLEAAADGKFRVVRFDLETGRRTGELALPSHGRVEEFRFSPDGRRLAYHEGETCFIIDAKTGRDVWALPIGRDSAFKRSIAFAPDGNTLSVAGVDRFETYNLRSGGSIAKSDILNDTDLGGNWALEYSPNGKWLMAQKTEEGMGSAWIFEGATKLHRPLGRSILKGRATFSPDSAKILAATPQHDDYKFHDRNHGMVGCYDFQFQQPRLKRDWLCEIPRHARCITYSPDGKTIAVATKNAITLLDATGNRLPQSADRVGGFTVTQSSRPGEVVTLADDIETWDVRTGMRTRILPAPAARGRWAALSLGGRFAAWEVPNDAGATLELWDVPAEKKIAGPVPCGMFTAFRGLTTDGRVMSIGPGDERDSRILRMSHPAALANVKPLAYSPAYPTPITEAVVSADTRTVVVQHGPVPGLTGDTDLMHRVQLHWHDTAGRKIGETDWSWCDTPPILAVSADGGLVALSDIKPITNMAGDVIRTEHGVNLFAVRPGGGQKPAFRFVIPRKPRLMAFSPDARTVAIVFEGGTTGYRAALYETSSGILRQDYALPDVGQALAFTPDGSHLVVATADGPGVAFDLWATREPFDAAKSWAKLFGPDGEQAFAAMRTMVANPDASVALLRDKVKPLPIVGEMQLAAWLAALEAPAFADRESAMKELREVLIDFRGILEAELKTTPSVEARERLEKILKQSDAVGGELLRQYRAVEVLARIGSPESRAVLAHVATGDPSRRLNAMAKKAVAK</sequence>
<dbReference type="InterPro" id="IPR011044">
    <property type="entry name" value="Quino_amine_DH_bsu"/>
</dbReference>
<dbReference type="SUPFAM" id="SSF50969">
    <property type="entry name" value="YVTN repeat-like/Quinoprotein amine dehydrogenase"/>
    <property type="match status" value="1"/>
</dbReference>
<feature type="signal peptide" evidence="1">
    <location>
        <begin position="1"/>
        <end position="18"/>
    </location>
</feature>
<keyword evidence="1" id="KW-0732">Signal</keyword>
<accession>A0A5C1A5N3</accession>
<dbReference type="KEGG" id="lrs:PX52LOC_00521"/>
<dbReference type="Pfam" id="PF13360">
    <property type="entry name" value="PQQ_2"/>
    <property type="match status" value="1"/>
</dbReference>
<dbReference type="Pfam" id="PF07676">
    <property type="entry name" value="PD40"/>
    <property type="match status" value="1"/>
</dbReference>
<dbReference type="InterPro" id="IPR015943">
    <property type="entry name" value="WD40/YVTN_repeat-like_dom_sf"/>
</dbReference>
<dbReference type="Gene3D" id="2.130.10.10">
    <property type="entry name" value="YVTN repeat-like/Quinoprotein amine dehydrogenase"/>
    <property type="match status" value="3"/>
</dbReference>
<dbReference type="Proteomes" id="UP000324974">
    <property type="component" value="Chromosome"/>
</dbReference>
<dbReference type="PANTHER" id="PTHR19879">
    <property type="entry name" value="TRANSCRIPTION INITIATION FACTOR TFIID"/>
    <property type="match status" value="1"/>
</dbReference>
<dbReference type="SUPFAM" id="SSF82171">
    <property type="entry name" value="DPP6 N-terminal domain-like"/>
    <property type="match status" value="1"/>
</dbReference>
<reference evidence="4" key="1">
    <citation type="submission" date="2019-08" db="EMBL/GenBank/DDBJ databases">
        <title>Limnoglobus roseus gen. nov., sp. nov., a novel freshwater planctomycete with a giant genome from the family Gemmataceae.</title>
        <authorList>
            <person name="Kulichevskaya I.S."/>
            <person name="Naumoff D.G."/>
            <person name="Miroshnikov K."/>
            <person name="Ivanova A."/>
            <person name="Philippov D.A."/>
            <person name="Hakobyan A."/>
            <person name="Rijpstra I.C."/>
            <person name="Sinninghe Damste J.S."/>
            <person name="Liesack W."/>
            <person name="Dedysh S.N."/>
        </authorList>
    </citation>
    <scope>NUCLEOTIDE SEQUENCE [LARGE SCALE GENOMIC DNA]</scope>
    <source>
        <strain evidence="4">PX52</strain>
    </source>
</reference>
<name>A0A5C1A5N3_9BACT</name>
<organism evidence="3 4">
    <name type="scientific">Limnoglobus roseus</name>
    <dbReference type="NCBI Taxonomy" id="2598579"/>
    <lineage>
        <taxon>Bacteria</taxon>
        <taxon>Pseudomonadati</taxon>
        <taxon>Planctomycetota</taxon>
        <taxon>Planctomycetia</taxon>
        <taxon>Gemmatales</taxon>
        <taxon>Gemmataceae</taxon>
        <taxon>Limnoglobus</taxon>
    </lineage>
</organism>
<dbReference type="InterPro" id="IPR011659">
    <property type="entry name" value="WD40"/>
</dbReference>
<evidence type="ECO:0000313" key="3">
    <source>
        <dbReference type="EMBL" id="QEL13663.1"/>
    </source>
</evidence>
<dbReference type="InterPro" id="IPR002372">
    <property type="entry name" value="PQQ_rpt_dom"/>
</dbReference>
<feature type="domain" description="Pyrrolo-quinoline quinone repeat" evidence="2">
    <location>
        <begin position="46"/>
        <end position="175"/>
    </location>
</feature>